<dbReference type="GO" id="GO:0042574">
    <property type="term" value="P:retinal metabolic process"/>
    <property type="evidence" value="ECO:0007669"/>
    <property type="project" value="TreeGrafter"/>
</dbReference>
<protein>
    <submittedName>
        <fullName evidence="6">Uncharacterized protein</fullName>
    </submittedName>
</protein>
<dbReference type="PANTHER" id="PTHR10543:SF24">
    <property type="entry name" value="CAROTENOID ISOMEROOXYGENASE"/>
    <property type="match status" value="1"/>
</dbReference>
<accession>A0AAN5CCP0</accession>
<keyword evidence="7" id="KW-1185">Reference proteome</keyword>
<evidence type="ECO:0000313" key="6">
    <source>
        <dbReference type="EMBL" id="GMR38537.1"/>
    </source>
</evidence>
<dbReference type="GO" id="GO:0016121">
    <property type="term" value="P:carotene catabolic process"/>
    <property type="evidence" value="ECO:0007669"/>
    <property type="project" value="TreeGrafter"/>
</dbReference>
<feature type="binding site" evidence="5">
    <location>
        <position position="306"/>
    </location>
    <ligand>
        <name>Fe cation</name>
        <dbReference type="ChEBI" id="CHEBI:24875"/>
        <note>catalytic</note>
    </ligand>
</feature>
<evidence type="ECO:0000256" key="4">
    <source>
        <dbReference type="ARBA" id="ARBA00023004"/>
    </source>
</evidence>
<organism evidence="6 7">
    <name type="scientific">Pristionchus mayeri</name>
    <dbReference type="NCBI Taxonomy" id="1317129"/>
    <lineage>
        <taxon>Eukaryota</taxon>
        <taxon>Metazoa</taxon>
        <taxon>Ecdysozoa</taxon>
        <taxon>Nematoda</taxon>
        <taxon>Chromadorea</taxon>
        <taxon>Rhabditida</taxon>
        <taxon>Rhabditina</taxon>
        <taxon>Diplogasteromorpha</taxon>
        <taxon>Diplogasteroidea</taxon>
        <taxon>Neodiplogasteridae</taxon>
        <taxon>Pristionchus</taxon>
    </lineage>
</organism>
<evidence type="ECO:0000256" key="1">
    <source>
        <dbReference type="ARBA" id="ARBA00006787"/>
    </source>
</evidence>
<comment type="caution">
    <text evidence="6">The sequence shown here is derived from an EMBL/GenBank/DDBJ whole genome shotgun (WGS) entry which is preliminary data.</text>
</comment>
<keyword evidence="3" id="KW-0560">Oxidoreductase</keyword>
<comment type="similarity">
    <text evidence="1">Belongs to the carotenoid oxygenase family.</text>
</comment>
<dbReference type="EMBL" id="BTRK01000002">
    <property type="protein sequence ID" value="GMR38537.1"/>
    <property type="molecule type" value="Genomic_DNA"/>
</dbReference>
<dbReference type="GO" id="GO:0046872">
    <property type="term" value="F:metal ion binding"/>
    <property type="evidence" value="ECO:0007669"/>
    <property type="project" value="UniProtKB-KW"/>
</dbReference>
<feature type="binding site" evidence="5">
    <location>
        <position position="174"/>
    </location>
    <ligand>
        <name>Fe cation</name>
        <dbReference type="ChEBI" id="CHEBI:24875"/>
        <note>catalytic</note>
    </ligand>
</feature>
<evidence type="ECO:0000256" key="5">
    <source>
        <dbReference type="PIRSR" id="PIRSR604294-1"/>
    </source>
</evidence>
<feature type="binding site" evidence="5">
    <location>
        <position position="234"/>
    </location>
    <ligand>
        <name>Fe cation</name>
        <dbReference type="ChEBI" id="CHEBI:24875"/>
        <note>catalytic</note>
    </ligand>
</feature>
<comment type="cofactor">
    <cofactor evidence="5">
        <name>Fe(2+)</name>
        <dbReference type="ChEBI" id="CHEBI:29033"/>
    </cofactor>
    <text evidence="5">Binds 1 Fe(2+) ion per subunit.</text>
</comment>
<keyword evidence="2 5" id="KW-0479">Metal-binding</keyword>
<feature type="binding site" evidence="5">
    <location>
        <position position="522"/>
    </location>
    <ligand>
        <name>Fe cation</name>
        <dbReference type="ChEBI" id="CHEBI:24875"/>
        <note>catalytic</note>
    </ligand>
</feature>
<evidence type="ECO:0000256" key="2">
    <source>
        <dbReference type="ARBA" id="ARBA00022723"/>
    </source>
</evidence>
<dbReference type="InterPro" id="IPR004294">
    <property type="entry name" value="Carotenoid_Oase"/>
</dbReference>
<keyword evidence="4 5" id="KW-0408">Iron</keyword>
<dbReference type="GO" id="GO:0003834">
    <property type="term" value="F:beta-carotene 15,15'-dioxygenase activity"/>
    <property type="evidence" value="ECO:0007669"/>
    <property type="project" value="TreeGrafter"/>
</dbReference>
<gene>
    <name evidence="6" type="ORF">PMAYCL1PPCAC_08732</name>
</gene>
<dbReference type="GO" id="GO:0010436">
    <property type="term" value="F:carotenoid dioxygenase activity"/>
    <property type="evidence" value="ECO:0007669"/>
    <property type="project" value="TreeGrafter"/>
</dbReference>
<dbReference type="Proteomes" id="UP001328107">
    <property type="component" value="Unassembled WGS sequence"/>
</dbReference>
<evidence type="ECO:0000313" key="7">
    <source>
        <dbReference type="Proteomes" id="UP001328107"/>
    </source>
</evidence>
<dbReference type="PANTHER" id="PTHR10543">
    <property type="entry name" value="BETA-CAROTENE DIOXYGENASE"/>
    <property type="match status" value="1"/>
</dbReference>
<dbReference type="AlphaFoldDB" id="A0AAN5CCP0"/>
<evidence type="ECO:0000256" key="3">
    <source>
        <dbReference type="ARBA" id="ARBA00023002"/>
    </source>
</evidence>
<dbReference type="Pfam" id="PF03055">
    <property type="entry name" value="RPE65"/>
    <property type="match status" value="1"/>
</dbReference>
<proteinExistence type="inferred from homology"/>
<name>A0AAN5CCP0_9BILA</name>
<sequence>MPELGSLLKSFEDFIEEKECKHEGSPIPSYLKGTMLRNGPGIFEWGDTKYDHWFDGDAYVQRYAFRDGKMFYSARAIETTAYLKNKKANRIVVASFGTRAFPDPCQTIFQRLVSWFQPTEITDNTSVAFQELGDSLYALTETPMMVPVSTENLDVGDTLHCAQELFAVHTATAHCHYDSEGNVYNMGSRFGKQTQYIIVKMTPKKEAVPAGEIPFDTTLVASVDHAPEGPAYYHSFGMSENYFILIESPLRFNMLSMMMNQLFKMRSFRSIMEWKEETNTTITVVDKRTGAKVPVKMQSEPFFTFHHANSFERDGFLVVDYAKYKRAENLDALLLENMRKPDFFKEKDEDFTPYFHRMIIPLAVPENATAGDDLLKSLSWAGGCKAELREDGSLWLTDERLCDYSVEFPRYNYDAVNTKHYRFVYGTTILRGQDAAAKNGIVKTDCDAKKSSIWTVDNENQLTGEPIFVADPEGKKEDDGVLTVPVMTLDGSHPYVAILRATDLEEIARFTIPMDRIPFGFHGHYTNKHTKEQKKKTGDA</sequence>
<reference evidence="7" key="1">
    <citation type="submission" date="2022-10" db="EMBL/GenBank/DDBJ databases">
        <title>Genome assembly of Pristionchus species.</title>
        <authorList>
            <person name="Yoshida K."/>
            <person name="Sommer R.J."/>
        </authorList>
    </citation>
    <scope>NUCLEOTIDE SEQUENCE [LARGE SCALE GENOMIC DNA]</scope>
    <source>
        <strain evidence="7">RS5460</strain>
    </source>
</reference>